<proteinExistence type="predicted"/>
<comment type="caution">
    <text evidence="2">The sequence shown here is derived from an EMBL/GenBank/DDBJ whole genome shotgun (WGS) entry which is preliminary data.</text>
</comment>
<organism evidence="2 3">
    <name type="scientific">Sorghum bicolor</name>
    <name type="common">Sorghum</name>
    <name type="synonym">Sorghum vulgare</name>
    <dbReference type="NCBI Taxonomy" id="4558"/>
    <lineage>
        <taxon>Eukaryota</taxon>
        <taxon>Viridiplantae</taxon>
        <taxon>Streptophyta</taxon>
        <taxon>Embryophyta</taxon>
        <taxon>Tracheophyta</taxon>
        <taxon>Spermatophyta</taxon>
        <taxon>Magnoliopsida</taxon>
        <taxon>Liliopsida</taxon>
        <taxon>Poales</taxon>
        <taxon>Poaceae</taxon>
        <taxon>PACMAD clade</taxon>
        <taxon>Panicoideae</taxon>
        <taxon>Andropogonodae</taxon>
        <taxon>Andropogoneae</taxon>
        <taxon>Sorghinae</taxon>
        <taxon>Sorghum</taxon>
    </lineage>
</organism>
<evidence type="ECO:0008006" key="4">
    <source>
        <dbReference type="Google" id="ProtNLM"/>
    </source>
</evidence>
<reference evidence="2" key="2">
    <citation type="submission" date="2020-10" db="EMBL/GenBank/DDBJ databases">
        <authorList>
            <person name="Cooper E.A."/>
            <person name="Brenton Z.W."/>
            <person name="Flinn B.S."/>
            <person name="Jenkins J."/>
            <person name="Shu S."/>
            <person name="Flowers D."/>
            <person name="Luo F."/>
            <person name="Wang Y."/>
            <person name="Xia P."/>
            <person name="Barry K."/>
            <person name="Daum C."/>
            <person name="Lipzen A."/>
            <person name="Yoshinaga Y."/>
            <person name="Schmutz J."/>
            <person name="Saski C."/>
            <person name="Vermerris W."/>
            <person name="Kresovich S."/>
        </authorList>
    </citation>
    <scope>NUCLEOTIDE SEQUENCE</scope>
</reference>
<dbReference type="EMBL" id="CM027681">
    <property type="protein sequence ID" value="KAG0542181.1"/>
    <property type="molecule type" value="Genomic_DNA"/>
</dbReference>
<feature type="chain" id="PRO_5037689997" description="Secreted protein" evidence="1">
    <location>
        <begin position="30"/>
        <end position="77"/>
    </location>
</feature>
<sequence length="77" mass="8265">MGGGRNWHEPPQFVLFSLLLRSILSCCNSSSDSSTLLCCVAALCYSALLCHCPSATLLGCVQHSWLLDALVICFSSL</sequence>
<accession>A0A921RMI4</accession>
<name>A0A921RMI4_SORBI</name>
<evidence type="ECO:0000313" key="2">
    <source>
        <dbReference type="EMBL" id="KAG0542181.1"/>
    </source>
</evidence>
<protein>
    <recommendedName>
        <fullName evidence="4">Secreted protein</fullName>
    </recommendedName>
</protein>
<dbReference type="AlphaFoldDB" id="A0A921RMI4"/>
<dbReference type="Proteomes" id="UP000807115">
    <property type="component" value="Chromosome 2"/>
</dbReference>
<feature type="signal peptide" evidence="1">
    <location>
        <begin position="1"/>
        <end position="29"/>
    </location>
</feature>
<reference evidence="2" key="1">
    <citation type="journal article" date="2019" name="BMC Genomics">
        <title>A new reference genome for Sorghum bicolor reveals high levels of sequence similarity between sweet and grain genotypes: implications for the genetics of sugar metabolism.</title>
        <authorList>
            <person name="Cooper E.A."/>
            <person name="Brenton Z.W."/>
            <person name="Flinn B.S."/>
            <person name="Jenkins J."/>
            <person name="Shu S."/>
            <person name="Flowers D."/>
            <person name="Luo F."/>
            <person name="Wang Y."/>
            <person name="Xia P."/>
            <person name="Barry K."/>
            <person name="Daum C."/>
            <person name="Lipzen A."/>
            <person name="Yoshinaga Y."/>
            <person name="Schmutz J."/>
            <person name="Saski C."/>
            <person name="Vermerris W."/>
            <person name="Kresovich S."/>
        </authorList>
    </citation>
    <scope>NUCLEOTIDE SEQUENCE</scope>
</reference>
<evidence type="ECO:0000256" key="1">
    <source>
        <dbReference type="SAM" id="SignalP"/>
    </source>
</evidence>
<gene>
    <name evidence="2" type="ORF">BDA96_02G080900</name>
</gene>
<evidence type="ECO:0000313" key="3">
    <source>
        <dbReference type="Proteomes" id="UP000807115"/>
    </source>
</evidence>
<keyword evidence="1" id="KW-0732">Signal</keyword>